<dbReference type="GO" id="GO:0008610">
    <property type="term" value="P:lipid biosynthetic process"/>
    <property type="evidence" value="ECO:0007669"/>
    <property type="project" value="InterPro"/>
</dbReference>
<dbReference type="Proteomes" id="UP001165427">
    <property type="component" value="Unassembled WGS sequence"/>
</dbReference>
<feature type="active site" evidence="6">
    <location>
        <position position="395"/>
    </location>
</feature>
<dbReference type="InterPro" id="IPR003333">
    <property type="entry name" value="CMAS"/>
</dbReference>
<evidence type="ECO:0000256" key="2">
    <source>
        <dbReference type="ARBA" id="ARBA00022603"/>
    </source>
</evidence>
<accession>A0AA41R412</accession>
<dbReference type="InterPro" id="IPR050723">
    <property type="entry name" value="CFA/CMAS"/>
</dbReference>
<dbReference type="AlphaFoldDB" id="A0AA41R412"/>
<dbReference type="Gene3D" id="3.40.50.150">
    <property type="entry name" value="Vaccinia Virus protein VP39"/>
    <property type="match status" value="1"/>
</dbReference>
<comment type="similarity">
    <text evidence="1">Belongs to the CFA/CMAS family.</text>
</comment>
<gene>
    <name evidence="7" type="ORF">MRX98_20040</name>
</gene>
<organism evidence="7 8">
    <name type="scientific">Desulfatitalea alkaliphila</name>
    <dbReference type="NCBI Taxonomy" id="2929485"/>
    <lineage>
        <taxon>Bacteria</taxon>
        <taxon>Pseudomonadati</taxon>
        <taxon>Thermodesulfobacteriota</taxon>
        <taxon>Desulfobacteria</taxon>
        <taxon>Desulfobacterales</taxon>
        <taxon>Desulfosarcinaceae</taxon>
        <taxon>Desulfatitalea</taxon>
    </lineage>
</organism>
<evidence type="ECO:0000313" key="7">
    <source>
        <dbReference type="EMBL" id="MCJ8502877.1"/>
    </source>
</evidence>
<evidence type="ECO:0000256" key="1">
    <source>
        <dbReference type="ARBA" id="ARBA00010815"/>
    </source>
</evidence>
<dbReference type="Pfam" id="PF02353">
    <property type="entry name" value="CMAS"/>
    <property type="match status" value="1"/>
</dbReference>
<name>A0AA41R412_9BACT</name>
<dbReference type="RefSeq" id="WP_246914372.1">
    <property type="nucleotide sequence ID" value="NZ_JALJRB010000036.1"/>
</dbReference>
<protein>
    <submittedName>
        <fullName evidence="7">Cyclopropane-fatty-acyl-phospholipid synthase family protein</fullName>
    </submittedName>
</protein>
<sequence length="432" mass="48358">MTTSIMPDRTTAAARFSSGHLAPLARNLVMGRMAGIRNGRLAVIANGETLDFGSSEGPLPLTAILEVHDPRFWTATAFGGSIGAAESYMDGHWTSNDLTALFRIILRNPDAFQGLDRGTGRLTAPLHRLFHLLRRNTRRGSRRNIAAHYDLGNDFYRLFLDETMTYSAGIFPDAQSTLQAASLNKYDRIARKLGLTDKDHVIEIGGGWGGFAEYAATHFGCRVTTTTISDAQYRYAKQRIAAAGLSDRVQVLQKDYRDLNGRYDKLVSIEMIEAVGHQYLGDFFAACSGLLKPAGTMALQAITITDQVYDQHVHSVDFIKRYIFPGSTIPSTTAMLQAVTRRSDMRLFHLEEIGPHYARTLAAWRRNFMDRLEDVRRLGYPESFIRMWEFYLAYCEAGFAERYLGNVQMVLAKPLAREAPILPAIEIDAVQQ</sequence>
<keyword evidence="2" id="KW-0489">Methyltransferase</keyword>
<evidence type="ECO:0000256" key="5">
    <source>
        <dbReference type="ARBA" id="ARBA00023098"/>
    </source>
</evidence>
<dbReference type="PANTHER" id="PTHR43667:SF2">
    <property type="entry name" value="FATTY ACID C-METHYL TRANSFERASE"/>
    <property type="match status" value="1"/>
</dbReference>
<dbReference type="EMBL" id="JALJRB010000036">
    <property type="protein sequence ID" value="MCJ8502877.1"/>
    <property type="molecule type" value="Genomic_DNA"/>
</dbReference>
<evidence type="ECO:0000256" key="4">
    <source>
        <dbReference type="ARBA" id="ARBA00022691"/>
    </source>
</evidence>
<dbReference type="GO" id="GO:0032259">
    <property type="term" value="P:methylation"/>
    <property type="evidence" value="ECO:0007669"/>
    <property type="project" value="UniProtKB-KW"/>
</dbReference>
<evidence type="ECO:0000256" key="3">
    <source>
        <dbReference type="ARBA" id="ARBA00022679"/>
    </source>
</evidence>
<evidence type="ECO:0000256" key="6">
    <source>
        <dbReference type="PIRSR" id="PIRSR003085-1"/>
    </source>
</evidence>
<dbReference type="GO" id="GO:0008168">
    <property type="term" value="F:methyltransferase activity"/>
    <property type="evidence" value="ECO:0007669"/>
    <property type="project" value="UniProtKB-KW"/>
</dbReference>
<dbReference type="SUPFAM" id="SSF53335">
    <property type="entry name" value="S-adenosyl-L-methionine-dependent methyltransferases"/>
    <property type="match status" value="1"/>
</dbReference>
<dbReference type="InterPro" id="IPR029063">
    <property type="entry name" value="SAM-dependent_MTases_sf"/>
</dbReference>
<keyword evidence="3" id="KW-0808">Transferase</keyword>
<dbReference type="PANTHER" id="PTHR43667">
    <property type="entry name" value="CYCLOPROPANE-FATTY-ACYL-PHOSPHOLIPID SYNTHASE"/>
    <property type="match status" value="1"/>
</dbReference>
<dbReference type="PIRSF" id="PIRSF003085">
    <property type="entry name" value="CMAS"/>
    <property type="match status" value="1"/>
</dbReference>
<proteinExistence type="inferred from homology"/>
<reference evidence="7" key="1">
    <citation type="submission" date="2022-04" db="EMBL/GenBank/DDBJ databases">
        <title>Desulfatitalea alkaliphila sp. nov., a novel anaerobic sulfate-reducing bacterium isolated from terrestrial mud volcano, Taman Peninsula, Russia.</title>
        <authorList>
            <person name="Khomyakova M.A."/>
            <person name="Merkel A.Y."/>
            <person name="Slobodkin A.I."/>
        </authorList>
    </citation>
    <scope>NUCLEOTIDE SEQUENCE</scope>
    <source>
        <strain evidence="7">M08but</strain>
    </source>
</reference>
<evidence type="ECO:0000313" key="8">
    <source>
        <dbReference type="Proteomes" id="UP001165427"/>
    </source>
</evidence>
<keyword evidence="4" id="KW-0949">S-adenosyl-L-methionine</keyword>
<dbReference type="CDD" id="cd02440">
    <property type="entry name" value="AdoMet_MTases"/>
    <property type="match status" value="1"/>
</dbReference>
<keyword evidence="8" id="KW-1185">Reference proteome</keyword>
<keyword evidence="5" id="KW-0443">Lipid metabolism</keyword>
<comment type="caution">
    <text evidence="7">The sequence shown here is derived from an EMBL/GenBank/DDBJ whole genome shotgun (WGS) entry which is preliminary data.</text>
</comment>